<dbReference type="Proteomes" id="UP000019118">
    <property type="component" value="Unassembled WGS sequence"/>
</dbReference>
<feature type="region of interest" description="Disordered" evidence="2">
    <location>
        <begin position="1"/>
        <end position="60"/>
    </location>
</feature>
<feature type="region of interest" description="Disordered" evidence="2">
    <location>
        <begin position="1555"/>
        <end position="1613"/>
    </location>
</feature>
<dbReference type="EnsemblMetazoa" id="XM_019906935.1">
    <property type="protein sequence ID" value="XP_019762494.1"/>
    <property type="gene ID" value="LOC109539281"/>
</dbReference>
<feature type="region of interest" description="Disordered" evidence="2">
    <location>
        <begin position="194"/>
        <end position="223"/>
    </location>
</feature>
<feature type="compositionally biased region" description="Basic and acidic residues" evidence="2">
    <location>
        <begin position="313"/>
        <end position="329"/>
    </location>
</feature>
<reference evidence="4" key="1">
    <citation type="journal article" date="2013" name="Genome Biol.">
        <title>Draft genome of the mountain pine beetle, Dendroctonus ponderosae Hopkins, a major forest pest.</title>
        <authorList>
            <person name="Keeling C.I."/>
            <person name="Yuen M.M."/>
            <person name="Liao N.Y."/>
            <person name="Docking T.R."/>
            <person name="Chan S.K."/>
            <person name="Taylor G.A."/>
            <person name="Palmquist D.L."/>
            <person name="Jackman S.D."/>
            <person name="Nguyen A."/>
            <person name="Li M."/>
            <person name="Henderson H."/>
            <person name="Janes J.K."/>
            <person name="Zhao Y."/>
            <person name="Pandoh P."/>
            <person name="Moore R."/>
            <person name="Sperling F.A."/>
            <person name="Huber D.P."/>
            <person name="Birol I."/>
            <person name="Jones S.J."/>
            <person name="Bohlmann J."/>
        </authorList>
    </citation>
    <scope>NUCLEOTIDE SEQUENCE</scope>
</reference>
<feature type="compositionally biased region" description="Low complexity" evidence="2">
    <location>
        <begin position="1083"/>
        <end position="1093"/>
    </location>
</feature>
<sequence length="1613" mass="182876">MNDSLHTANDTTKKPPKKPKPLKLPTPPPDPWNEPSTCPKTPGKEDNGEEKCKEKRSLSGVTENDREMFEYIESLHKSVYSRSTSTFAPAIITEEAFDHLEKLYKLMEQMLELREQNVKLHRRIRDLEHLNNLEKLSGNPDAVEEEYPDLEKDTVFAETLLDSILQDPKNKDLPKYKHLRTSLLRRPRSVSATDRPFFEQALPGEKDEKDRAENAEKMDKQSKVSKWTKVKAAFKWEKASNVGDSKSQDSGIHVPLNYEIARYLRVPSTGDEMGHSPGDSGAGISTPGTISSASSNDDLRLGRQHCEDFRSSDDENLHHYIPHSKDYRQKSQSQKYHRTPWAKMKDIINTRSSVRKKHRLSAASDDIQIDVEFCSDNEDVFEAEDSGNKSSIISHLLTDFSTVFPGTNISLSPSPNVYSTSSVSPCGSEIPQEIVERYQRALVEDSTSDSESRSSRWSRIRKAFLTRESPHSRSIKTSHSSSQGKDKLEDSPTEEEIRRNYKILQKKLSLEFQEKIGEWERLKQNSPSSPSACGFMDDNRDPFYLKKLEELQKIKSHSPTSKHRRVRMTREYELPADFKKKLQEWEKIKKTSGGSRKRLGEITKWKSLGGPRPTDHSPAFEYPAMSDEFRKKLEEWREIKASGRPLSYAEHKKMKDRTPSPKLSRKNSSTKQKKTKDTSKELHWFEKEIGKIEKEKLRLEREKQKFIDREERLSKLRRSMIGAPAKKEILIHTPSGFHRFEGISRKFTQKLYEWEKSQGIAPEASTFALLSASNYPAEVGASAPKTKSPSAHHSSALPRSKSADSIAISALNLTCPLLSGHPSSLSLNDMEDLEKECMKNSKSSSMQYLISGEDYYLDDADEPEAVLVEVEDYEEETTEPLHIRCVDKHQLPVYQRQEFKSLCESETIVVPKVRRSESARAQINYDLMENIVKLLTELQVTEDEIRCLAENKNILEEQNKKTFKFLNELQNQSVKKLIDGLSKLKEANRAFAKNYRRDENRTHATLEETFENVQDISDEMLQMTDQINKIVLHRTEEDCYSFRGTTFEQIREIRGKIAELRRLLSYICAATDLTIPSKKKLSTTKSETSKTWSNDSRESRGGTSDEVSRKGSEKERRFIKLESGTNLSASQGAVKKRIRYRQKSLKKSMMDSDDEESEPPKNVRQHKKLARARSVSEGAAPPKFDPKLLAPSAKECSTSESRFDSSPTDSAVTLFVKTTRKLFTPIVETSLRKPSAEPKSAPKPPGLTEDPVKEGAVLANAKVEALMTLPPLPPSPVPQRKVYKEVSPSIKLIMAKYNQSLEQSAGVKSGGSSGSNSPIAWRSPVSERRVRVRTEKYQEELQKLSPSLSDRHPVQKSSSASTISASAKQVTVPERKTSLALPSNSFKPDKFDPPKPNLLLDISLANSRGEQSSFSPEIRMRKLQKAKEEFMKTPISAPSYLSEDVLQFPHRNRLSQISVDSESSMDPQSLPGSLIKSASAGMINIEPEVYNRIKPEYRAEGYVSLPRQGKNPKQGKSAFSSIASKFRKVKMRRGKDKDKQAVATLCRQSLVVDISNDNEDNGAGGNGEDRVNHNGDLQRENTPRRDSRDENSGSVSSTVSKSNSWIKRSLFKR</sequence>
<evidence type="ECO:0000256" key="1">
    <source>
        <dbReference type="SAM" id="Coils"/>
    </source>
</evidence>
<feature type="compositionally biased region" description="Basic and acidic residues" evidence="2">
    <location>
        <begin position="649"/>
        <end position="659"/>
    </location>
</feature>
<feature type="compositionally biased region" description="Polar residues" evidence="2">
    <location>
        <begin position="1195"/>
        <end position="1208"/>
    </location>
</feature>
<feature type="coiled-coil region" evidence="1">
    <location>
        <begin position="682"/>
        <end position="709"/>
    </location>
</feature>
<feature type="compositionally biased region" description="Basic and acidic residues" evidence="2">
    <location>
        <begin position="1567"/>
        <end position="1591"/>
    </location>
</feature>
<keyword evidence="4" id="KW-1185">Reference proteome</keyword>
<dbReference type="EnsemblMetazoa" id="XM_019906934.1">
    <property type="protein sequence ID" value="XP_019762493.1"/>
    <property type="gene ID" value="LOC109539281"/>
</dbReference>
<keyword evidence="1" id="KW-0175">Coiled coil</keyword>
<accession>A0AAR5PN88</accession>
<dbReference type="KEGG" id="dpa:109539281"/>
<feature type="compositionally biased region" description="Low complexity" evidence="2">
    <location>
        <begin position="1592"/>
        <end position="1604"/>
    </location>
</feature>
<reference evidence="3" key="2">
    <citation type="submission" date="2024-08" db="UniProtKB">
        <authorList>
            <consortium name="EnsemblMetazoa"/>
        </authorList>
    </citation>
    <scope>IDENTIFICATION</scope>
</reference>
<protein>
    <submittedName>
        <fullName evidence="3">Uncharacterized protein</fullName>
    </submittedName>
</protein>
<feature type="compositionally biased region" description="Polar residues" evidence="2">
    <location>
        <begin position="286"/>
        <end position="296"/>
    </location>
</feature>
<feature type="compositionally biased region" description="Basic and acidic residues" evidence="2">
    <location>
        <begin position="484"/>
        <end position="495"/>
    </location>
</feature>
<feature type="region of interest" description="Disordered" evidence="2">
    <location>
        <begin position="468"/>
        <end position="495"/>
    </location>
</feature>
<name>A0AAR5PN88_DENPD</name>
<feature type="region of interest" description="Disordered" evidence="2">
    <location>
        <begin position="1341"/>
        <end position="1371"/>
    </location>
</feature>
<evidence type="ECO:0000256" key="2">
    <source>
        <dbReference type="SAM" id="MobiDB-lite"/>
    </source>
</evidence>
<feature type="region of interest" description="Disordered" evidence="2">
    <location>
        <begin position="1229"/>
        <end position="1251"/>
    </location>
</feature>
<evidence type="ECO:0000313" key="3">
    <source>
        <dbReference type="EnsemblMetazoa" id="XP_019762493.1"/>
    </source>
</evidence>
<feature type="region of interest" description="Disordered" evidence="2">
    <location>
        <begin position="779"/>
        <end position="799"/>
    </location>
</feature>
<feature type="compositionally biased region" description="Pro residues" evidence="2">
    <location>
        <begin position="22"/>
        <end position="32"/>
    </location>
</feature>
<feature type="region of interest" description="Disordered" evidence="2">
    <location>
        <begin position="647"/>
        <end position="679"/>
    </location>
</feature>
<feature type="compositionally biased region" description="Basic residues" evidence="2">
    <location>
        <begin position="1134"/>
        <end position="1146"/>
    </location>
</feature>
<organism evidence="3 4">
    <name type="scientific">Dendroctonus ponderosae</name>
    <name type="common">Mountain pine beetle</name>
    <dbReference type="NCBI Taxonomy" id="77166"/>
    <lineage>
        <taxon>Eukaryota</taxon>
        <taxon>Metazoa</taxon>
        <taxon>Ecdysozoa</taxon>
        <taxon>Arthropoda</taxon>
        <taxon>Hexapoda</taxon>
        <taxon>Insecta</taxon>
        <taxon>Pterygota</taxon>
        <taxon>Neoptera</taxon>
        <taxon>Endopterygota</taxon>
        <taxon>Coleoptera</taxon>
        <taxon>Polyphaga</taxon>
        <taxon>Cucujiformia</taxon>
        <taxon>Curculionidae</taxon>
        <taxon>Scolytinae</taxon>
        <taxon>Dendroctonus</taxon>
    </lineage>
</organism>
<proteinExistence type="predicted"/>
<feature type="compositionally biased region" description="Basic and acidic residues" evidence="2">
    <location>
        <begin position="1106"/>
        <end position="1120"/>
    </location>
</feature>
<feature type="region of interest" description="Disordered" evidence="2">
    <location>
        <begin position="1079"/>
        <end position="1208"/>
    </location>
</feature>
<feature type="coiled-coil region" evidence="1">
    <location>
        <begin position="931"/>
        <end position="958"/>
    </location>
</feature>
<feature type="compositionally biased region" description="Basic and acidic residues" evidence="2">
    <location>
        <begin position="42"/>
        <end position="60"/>
    </location>
</feature>
<feature type="compositionally biased region" description="Basic and acidic residues" evidence="2">
    <location>
        <begin position="204"/>
        <end position="222"/>
    </location>
</feature>
<feature type="region of interest" description="Disordered" evidence="2">
    <location>
        <begin position="313"/>
        <end position="339"/>
    </location>
</feature>
<evidence type="ECO:0000313" key="4">
    <source>
        <dbReference type="Proteomes" id="UP000019118"/>
    </source>
</evidence>
<feature type="compositionally biased region" description="Low complexity" evidence="2">
    <location>
        <begin position="1357"/>
        <end position="1367"/>
    </location>
</feature>
<feature type="region of interest" description="Disordered" evidence="2">
    <location>
        <begin position="268"/>
        <end position="298"/>
    </location>
</feature>
<dbReference type="GeneID" id="109539281"/>